<keyword evidence="5" id="KW-0255">Endonuclease</keyword>
<dbReference type="Gene3D" id="3.30.70.270">
    <property type="match status" value="2"/>
</dbReference>
<dbReference type="SUPFAM" id="SSF53098">
    <property type="entry name" value="Ribonuclease H-like"/>
    <property type="match status" value="1"/>
</dbReference>
<protein>
    <recommendedName>
        <fullName evidence="1">RNA-directed DNA polymerase</fullName>
        <ecNumber evidence="1">2.7.7.49</ecNumber>
    </recommendedName>
</protein>
<dbReference type="InterPro" id="IPR000477">
    <property type="entry name" value="RT_dom"/>
</dbReference>
<dbReference type="PROSITE" id="PS50878">
    <property type="entry name" value="RT_POL"/>
    <property type="match status" value="1"/>
</dbReference>
<dbReference type="Gene3D" id="3.10.10.10">
    <property type="entry name" value="HIV Type 1 Reverse Transcriptase, subunit A, domain 1"/>
    <property type="match status" value="1"/>
</dbReference>
<dbReference type="InterPro" id="IPR021109">
    <property type="entry name" value="Peptidase_aspartic_dom_sf"/>
</dbReference>
<keyword evidence="6" id="KW-0378">Hydrolase</keyword>
<dbReference type="GO" id="GO:0004519">
    <property type="term" value="F:endonuclease activity"/>
    <property type="evidence" value="ECO:0007669"/>
    <property type="project" value="UniProtKB-KW"/>
</dbReference>
<dbReference type="EMBL" id="CAJOBF010006486">
    <property type="protein sequence ID" value="CAF4207546.1"/>
    <property type="molecule type" value="Genomic_DNA"/>
</dbReference>
<organism evidence="10 11">
    <name type="scientific">Rotaria magnacalcarata</name>
    <dbReference type="NCBI Taxonomy" id="392030"/>
    <lineage>
        <taxon>Eukaryota</taxon>
        <taxon>Metazoa</taxon>
        <taxon>Spiralia</taxon>
        <taxon>Gnathifera</taxon>
        <taxon>Rotifera</taxon>
        <taxon>Eurotatoria</taxon>
        <taxon>Bdelloidea</taxon>
        <taxon>Philodinida</taxon>
        <taxon>Philodinidae</taxon>
        <taxon>Rotaria</taxon>
    </lineage>
</organism>
<dbReference type="GO" id="GO:0015074">
    <property type="term" value="P:DNA integration"/>
    <property type="evidence" value="ECO:0007669"/>
    <property type="project" value="InterPro"/>
</dbReference>
<dbReference type="GO" id="GO:0003964">
    <property type="term" value="F:RNA-directed DNA polymerase activity"/>
    <property type="evidence" value="ECO:0007669"/>
    <property type="project" value="UniProtKB-KW"/>
</dbReference>
<sequence>MYPVNFGTNDITILNEKLCNCMDEDKGTNENIYFKKINKFSNIDCKFKVNMGEKNNITYFDTGTNDKQFIKFPILNNDILSIKKGEILGSISNISENLTKVNIHNNINNIYSGEYENKSMEIATSVSLAKMHKNIKNLDIKLEYDNRPLEDWENSFEDLDLPKLTDWTYESLAAKLTIKSKDEEYINITKDLIYKYRNIFSKVEFNVPSTLEPMHIELTTDIPIYIKQYPMSIQIEDSLCEIVDEMLKAGTVVPSQSPYNFPILAIRKKEPKVLDGEGKLINKPTADKPRVRLVLDSRRLNEVSVPVNFQLPRLDVLLRDLGNFKYFNSLDLVQAFYQLPLSEASQNYFSFQLRGQKYKLTRSPMGHKSTPGYFQKSMNHALGELLQPMEMDVDFIDSEGKTQYKKVTACRVLCYLDDILIKGESQRILAMVTELVFRKLDNNGLKLKIDKCTFNTQKLNFLGHTIDGQSISKSSEYIDKIMSIPKPKTGKELLSFLGLCAWISKFCYNYTHIAHELIKLQKNDKLSMQSKLVWTEAMNECFINIKNSLKQDIKLAYPLPEATSGRLVLYCDSSSVSAASFLGQIQPTGTLNEDGTPHTALRIIGCYSKILNSHQKNLSVLELEIVSIRYAIRHFSMYIAGRPIIIFSDHHALQYLSRMKDLNGRLYRTYEELSKLDYEIQYIPGRNNYLSDALSRIDFDTLSKKSLKEHKFKLPEGLKVIILPAHGNNLTEALCKGKLALDLQHCRIEDGTEIDEKAPAEMRMKLINEVRNNPLKYAIDLTIIKPNWTKYECQVDNLPDLFIQAFANLYHIEIAVYFLDMHPLLFKPFKPLSGEQELIRLSMSTTTHYNLINRTNVEVKGNIPIHYLTYYEGPIDIDFPDPKDSWNNHLAANTIEQKEILVNNNLDFKLNKNIILTDNSSDSDVIEKECMRINYELKMQGENINYIPQTINNVCSHNPNTYSSGYCSMSVDDKYYCCLFDSCSSTNVMSESVARRLCTEGHITYLGDTEANITGAHGEKIEKKVSWVKGSPFLNPDWDFRNTIFVVFEDDKCHFCMLFGMDFMAHNLISLDYSSKILEMNHGKLSPLGVLSNIPAYREMKISEWRNVNNNIYKKIRENEPPIVAVPEFKAELIEHLDNIKLKNKYLKKPLKLDNFDIPMQDYLQSISDLPTSKCLNMDQEEILGDKLDFKYYNNIKDNNLAYQSNVKILESRKNNYLNSINKENFDKEFHIKFVTTQAIDYEKIKNNLINPDLSSKEINLAIKFSKKLDSIKELEDLKFDDIVEKFKFLNKDRKLTDTQELLELNSFIWNSKDLYYREKKQILKFYLRIDKMEFSKGSLSYVVIDKLKIDDNGRWNKNLISFAHAKQSLYLKDGLLIWYNRNKDLILPVVPKDTLVHILSQEHASDHNDEIALEISSTCFKCQTTKVHAIKNNPKIPFMKVTALNSLDLVYADCTFLGTTADGYIGTINFIDNASRYAFAVPIKSRNSAHLIAQVIPQLKQHFGNGLIKYLRLDNAAEFSITADFAKYFVDQGTKVIYGTPYVSYSAGLVERLNQEMKSKLRALRDEDNKIDWVRQLPKVMLKYNNESHDKHGLTPSQAFVIFQKFTNDETELQYEQLNEEDLISNRMSYFKIGDYVLKKFNKVGNRKEFALADCFSGPYKILEINDNNKRTLILELYNNPGKRTKAHYNQ</sequence>
<evidence type="ECO:0000256" key="6">
    <source>
        <dbReference type="ARBA" id="ARBA00022801"/>
    </source>
</evidence>
<dbReference type="CDD" id="cd22744">
    <property type="entry name" value="OTU"/>
    <property type="match status" value="1"/>
</dbReference>
<feature type="non-terminal residue" evidence="10">
    <location>
        <position position="1692"/>
    </location>
</feature>
<feature type="domain" description="Integrase catalytic" evidence="9">
    <location>
        <begin position="1434"/>
        <end position="1605"/>
    </location>
</feature>
<name>A0A820C2V8_9BILA</name>
<evidence type="ECO:0000256" key="3">
    <source>
        <dbReference type="ARBA" id="ARBA00022695"/>
    </source>
</evidence>
<dbReference type="InterPro" id="IPR012337">
    <property type="entry name" value="RNaseH-like_sf"/>
</dbReference>
<dbReference type="InterPro" id="IPR043502">
    <property type="entry name" value="DNA/RNA_pol_sf"/>
</dbReference>
<proteinExistence type="predicted"/>
<keyword evidence="4" id="KW-0540">Nuclease</keyword>
<dbReference type="CDD" id="cd09274">
    <property type="entry name" value="RNase_HI_RT_Ty3"/>
    <property type="match status" value="1"/>
</dbReference>
<dbReference type="InterPro" id="IPR043128">
    <property type="entry name" value="Rev_trsase/Diguanyl_cyclase"/>
</dbReference>
<keyword evidence="3" id="KW-0548">Nucleotidyltransferase</keyword>
<dbReference type="Gene3D" id="3.30.420.10">
    <property type="entry name" value="Ribonuclease H-like superfamily/Ribonuclease H"/>
    <property type="match status" value="1"/>
</dbReference>
<comment type="caution">
    <text evidence="10">The sequence shown here is derived from an EMBL/GenBank/DDBJ whole genome shotgun (WGS) entry which is preliminary data.</text>
</comment>
<dbReference type="InterPro" id="IPR036397">
    <property type="entry name" value="RNaseH_sf"/>
</dbReference>
<dbReference type="PANTHER" id="PTHR37984:SF5">
    <property type="entry name" value="PROTEIN NYNRIN-LIKE"/>
    <property type="match status" value="1"/>
</dbReference>
<dbReference type="Pfam" id="PF17917">
    <property type="entry name" value="RT_RNaseH"/>
    <property type="match status" value="1"/>
</dbReference>
<evidence type="ECO:0000256" key="2">
    <source>
        <dbReference type="ARBA" id="ARBA00022679"/>
    </source>
</evidence>
<evidence type="ECO:0000256" key="4">
    <source>
        <dbReference type="ARBA" id="ARBA00022722"/>
    </source>
</evidence>
<evidence type="ECO:0000256" key="5">
    <source>
        <dbReference type="ARBA" id="ARBA00022759"/>
    </source>
</evidence>
<dbReference type="EC" id="2.7.7.49" evidence="1"/>
<dbReference type="CDD" id="cd00303">
    <property type="entry name" value="retropepsin_like"/>
    <property type="match status" value="1"/>
</dbReference>
<dbReference type="Proteomes" id="UP000663842">
    <property type="component" value="Unassembled WGS sequence"/>
</dbReference>
<keyword evidence="7" id="KW-0695">RNA-directed DNA polymerase</keyword>
<gene>
    <name evidence="10" type="ORF">UXM345_LOCUS28362</name>
</gene>
<dbReference type="GO" id="GO:0003676">
    <property type="term" value="F:nucleic acid binding"/>
    <property type="evidence" value="ECO:0007669"/>
    <property type="project" value="InterPro"/>
</dbReference>
<evidence type="ECO:0000259" key="8">
    <source>
        <dbReference type="PROSITE" id="PS50878"/>
    </source>
</evidence>
<dbReference type="InterPro" id="IPR041373">
    <property type="entry name" value="RT_RNaseH"/>
</dbReference>
<evidence type="ECO:0000256" key="7">
    <source>
        <dbReference type="ARBA" id="ARBA00022918"/>
    </source>
</evidence>
<reference evidence="10" key="1">
    <citation type="submission" date="2021-02" db="EMBL/GenBank/DDBJ databases">
        <authorList>
            <person name="Nowell W R."/>
        </authorList>
    </citation>
    <scope>NUCLEOTIDE SEQUENCE</scope>
</reference>
<dbReference type="CDD" id="cd01647">
    <property type="entry name" value="RT_LTR"/>
    <property type="match status" value="1"/>
</dbReference>
<evidence type="ECO:0000313" key="10">
    <source>
        <dbReference type="EMBL" id="CAF4207546.1"/>
    </source>
</evidence>
<dbReference type="PROSITE" id="PS50994">
    <property type="entry name" value="INTEGRASE"/>
    <property type="match status" value="1"/>
</dbReference>
<evidence type="ECO:0000256" key="1">
    <source>
        <dbReference type="ARBA" id="ARBA00012493"/>
    </source>
</evidence>
<dbReference type="SUPFAM" id="SSF56672">
    <property type="entry name" value="DNA/RNA polymerases"/>
    <property type="match status" value="1"/>
</dbReference>
<keyword evidence="2" id="KW-0808">Transferase</keyword>
<feature type="domain" description="Reverse transcriptase" evidence="8">
    <location>
        <begin position="262"/>
        <end position="466"/>
    </location>
</feature>
<dbReference type="Gene3D" id="2.40.70.10">
    <property type="entry name" value="Acid Proteases"/>
    <property type="match status" value="1"/>
</dbReference>
<dbReference type="InterPro" id="IPR050951">
    <property type="entry name" value="Retrovirus_Pol_polyprotein"/>
</dbReference>
<dbReference type="PANTHER" id="PTHR37984">
    <property type="entry name" value="PROTEIN CBG26694"/>
    <property type="match status" value="1"/>
</dbReference>
<dbReference type="GO" id="GO:0016787">
    <property type="term" value="F:hydrolase activity"/>
    <property type="evidence" value="ECO:0007669"/>
    <property type="project" value="UniProtKB-KW"/>
</dbReference>
<evidence type="ECO:0000259" key="9">
    <source>
        <dbReference type="PROSITE" id="PS50994"/>
    </source>
</evidence>
<dbReference type="Pfam" id="PF00078">
    <property type="entry name" value="RVT_1"/>
    <property type="match status" value="1"/>
</dbReference>
<accession>A0A820C2V8</accession>
<evidence type="ECO:0000313" key="11">
    <source>
        <dbReference type="Proteomes" id="UP000663842"/>
    </source>
</evidence>
<dbReference type="InterPro" id="IPR001584">
    <property type="entry name" value="Integrase_cat-core"/>
</dbReference>